<dbReference type="EMBL" id="CAJOAY010010033">
    <property type="protein sequence ID" value="CAF4214771.1"/>
    <property type="molecule type" value="Genomic_DNA"/>
</dbReference>
<dbReference type="InterPro" id="IPR012340">
    <property type="entry name" value="NA-bd_OB-fold"/>
</dbReference>
<name>A0A820CZB4_9BILA</name>
<feature type="region of interest" description="Disordered" evidence="4">
    <location>
        <begin position="1"/>
        <end position="31"/>
    </location>
</feature>
<dbReference type="GO" id="GO:0005524">
    <property type="term" value="F:ATP binding"/>
    <property type="evidence" value="ECO:0007669"/>
    <property type="project" value="UniProtKB-KW"/>
</dbReference>
<sequence length="117" mass="13325">MKTGETMVEVMRSTPTPNTHTTNVASASSDTHEGIKQYYVQKIEELQLHVAEKSQNLRRLQAKRNELNAKVRMLREELQLLQEQGSLVGEVVKAMDKKKVLVKVHPEGKFVVDLDKN</sequence>
<gene>
    <name evidence="5" type="ORF">OKA104_LOCUS41717</name>
</gene>
<keyword evidence="1" id="KW-0547">Nucleotide-binding</keyword>
<dbReference type="PANTHER" id="PTHR23073">
    <property type="entry name" value="26S PROTEASOME REGULATORY SUBUNIT"/>
    <property type="match status" value="1"/>
</dbReference>
<dbReference type="AlphaFoldDB" id="A0A820CZB4"/>
<evidence type="ECO:0000256" key="1">
    <source>
        <dbReference type="ARBA" id="ARBA00022741"/>
    </source>
</evidence>
<evidence type="ECO:0000313" key="5">
    <source>
        <dbReference type="EMBL" id="CAF4214771.1"/>
    </source>
</evidence>
<evidence type="ECO:0000256" key="3">
    <source>
        <dbReference type="SAM" id="Coils"/>
    </source>
</evidence>
<accession>A0A820CZB4</accession>
<comment type="caution">
    <text evidence="5">The sequence shown here is derived from an EMBL/GenBank/DDBJ whole genome shotgun (WGS) entry which is preliminary data.</text>
</comment>
<evidence type="ECO:0000256" key="4">
    <source>
        <dbReference type="SAM" id="MobiDB-lite"/>
    </source>
</evidence>
<evidence type="ECO:0000313" key="6">
    <source>
        <dbReference type="Proteomes" id="UP000663881"/>
    </source>
</evidence>
<dbReference type="Gene3D" id="2.40.50.140">
    <property type="entry name" value="Nucleic acid-binding proteins"/>
    <property type="match status" value="1"/>
</dbReference>
<reference evidence="5" key="1">
    <citation type="submission" date="2021-02" db="EMBL/GenBank/DDBJ databases">
        <authorList>
            <person name="Nowell W R."/>
        </authorList>
    </citation>
    <scope>NUCLEOTIDE SEQUENCE</scope>
</reference>
<organism evidence="5 6">
    <name type="scientific">Adineta steineri</name>
    <dbReference type="NCBI Taxonomy" id="433720"/>
    <lineage>
        <taxon>Eukaryota</taxon>
        <taxon>Metazoa</taxon>
        <taxon>Spiralia</taxon>
        <taxon>Gnathifera</taxon>
        <taxon>Rotifera</taxon>
        <taxon>Eurotatoria</taxon>
        <taxon>Bdelloidea</taxon>
        <taxon>Adinetida</taxon>
        <taxon>Adinetidae</taxon>
        <taxon>Adineta</taxon>
    </lineage>
</organism>
<keyword evidence="3" id="KW-0175">Coiled coil</keyword>
<feature type="compositionally biased region" description="Polar residues" evidence="4">
    <location>
        <begin position="13"/>
        <end position="29"/>
    </location>
</feature>
<protein>
    <submittedName>
        <fullName evidence="5">Uncharacterized protein</fullName>
    </submittedName>
</protein>
<dbReference type="InterPro" id="IPR050221">
    <property type="entry name" value="26S_Proteasome_ATPase"/>
</dbReference>
<proteinExistence type="predicted"/>
<feature type="non-terminal residue" evidence="5">
    <location>
        <position position="117"/>
    </location>
</feature>
<keyword evidence="2" id="KW-0067">ATP-binding</keyword>
<evidence type="ECO:0000256" key="2">
    <source>
        <dbReference type="ARBA" id="ARBA00022840"/>
    </source>
</evidence>
<feature type="coiled-coil region" evidence="3">
    <location>
        <begin position="43"/>
        <end position="84"/>
    </location>
</feature>
<dbReference type="Proteomes" id="UP000663881">
    <property type="component" value="Unassembled WGS sequence"/>
</dbReference>